<name>A0ABT1TR59_9GAMM</name>
<keyword evidence="4" id="KW-1185">Reference proteome</keyword>
<dbReference type="Proteomes" id="UP001524570">
    <property type="component" value="Unassembled WGS sequence"/>
</dbReference>
<dbReference type="EMBL" id="JANIBL010000017">
    <property type="protein sequence ID" value="MCQ8117260.1"/>
    <property type="molecule type" value="Genomic_DNA"/>
</dbReference>
<dbReference type="Gene3D" id="3.40.50.300">
    <property type="entry name" value="P-loop containing nucleotide triphosphate hydrolases"/>
    <property type="match status" value="1"/>
</dbReference>
<evidence type="ECO:0000313" key="4">
    <source>
        <dbReference type="Proteomes" id="UP001524570"/>
    </source>
</evidence>
<dbReference type="InterPro" id="IPR011990">
    <property type="entry name" value="TPR-like_helical_dom_sf"/>
</dbReference>
<dbReference type="Gene3D" id="1.25.40.10">
    <property type="entry name" value="Tetratricopeptide repeat domain"/>
    <property type="match status" value="1"/>
</dbReference>
<evidence type="ECO:0000313" key="3">
    <source>
        <dbReference type="EMBL" id="MCQ8117260.1"/>
    </source>
</evidence>
<feature type="repeat" description="TPR" evidence="2">
    <location>
        <begin position="105"/>
        <end position="138"/>
    </location>
</feature>
<gene>
    <name evidence="3" type="ORF">NP589_07475</name>
</gene>
<keyword evidence="2" id="KW-0802">TPR repeat</keyword>
<dbReference type="PANTHER" id="PTHR12788">
    <property type="entry name" value="PROTEIN-TYROSINE SULFOTRANSFERASE 2"/>
    <property type="match status" value="1"/>
</dbReference>
<accession>A0ABT1TR59</accession>
<protein>
    <submittedName>
        <fullName evidence="3">Sulfotransferase</fullName>
    </submittedName>
</protein>
<keyword evidence="1" id="KW-0808">Transferase</keyword>
<dbReference type="SMART" id="SM00028">
    <property type="entry name" value="TPR"/>
    <property type="match status" value="3"/>
</dbReference>
<evidence type="ECO:0000256" key="1">
    <source>
        <dbReference type="ARBA" id="ARBA00022679"/>
    </source>
</evidence>
<dbReference type="Pfam" id="PF13469">
    <property type="entry name" value="Sulfotransfer_3"/>
    <property type="match status" value="1"/>
</dbReference>
<proteinExistence type="predicted"/>
<sequence>MQRGQQAIQNKNIPEAIEWFSKALTETPKDPQVLACLGQALCWLGDRKQGLIHLKQSGQLLLKKAKKSRDIGMSLNLAEQLQHWNDFAGSLEICKQASQINPREVRTYQLLALNYMRLNQKKSALAAGRQAVKLVPDNATLSILLATLEIEDRQFIEAKQRLQKVLQYPLLKPEEKFRTHKELAKTLDKLHEYGEVFQHLHAAGEVSALLPEVKSQDHTMVPKMLNLYKTDFDEQLLKRWADTPFPKDHPAPIFLVGFMRTGTTLTQEVLAAHPKVFVADETDLVVSLVNELKRISGNVDATVPQQLRSLNIEGITHLRSFYWQRARALFGDTIDNRTFLDKTTMNSIDIGLIHTVFPDAKLIFLLRDPRDVCLSCFMQTMTPNPSTVHLLTWEGTARFYALLMDWWQTVKPKLTMPYYELRYEDAIANFEPTFRSVFQFLDLEWSPAAADFHKYAARKLIASPSFSQVAQPLYSSSVARWRNYQDQFDQINAYLQPYLKEYGYL</sequence>
<dbReference type="SUPFAM" id="SSF52540">
    <property type="entry name" value="P-loop containing nucleoside triphosphate hydrolases"/>
    <property type="match status" value="1"/>
</dbReference>
<dbReference type="InterPro" id="IPR027417">
    <property type="entry name" value="P-loop_NTPase"/>
</dbReference>
<dbReference type="PROSITE" id="PS50005">
    <property type="entry name" value="TPR"/>
    <property type="match status" value="1"/>
</dbReference>
<organism evidence="3 4">
    <name type="scientific">Methylomonas rosea</name>
    <dbReference type="NCBI Taxonomy" id="2952227"/>
    <lineage>
        <taxon>Bacteria</taxon>
        <taxon>Pseudomonadati</taxon>
        <taxon>Pseudomonadota</taxon>
        <taxon>Gammaproteobacteria</taxon>
        <taxon>Methylococcales</taxon>
        <taxon>Methylococcaceae</taxon>
        <taxon>Methylomonas</taxon>
    </lineage>
</organism>
<dbReference type="PANTHER" id="PTHR12788:SF10">
    <property type="entry name" value="PROTEIN-TYROSINE SULFOTRANSFERASE"/>
    <property type="match status" value="1"/>
</dbReference>
<dbReference type="InterPro" id="IPR026634">
    <property type="entry name" value="TPST-like"/>
</dbReference>
<dbReference type="InterPro" id="IPR019734">
    <property type="entry name" value="TPR_rpt"/>
</dbReference>
<dbReference type="SUPFAM" id="SSF48452">
    <property type="entry name" value="TPR-like"/>
    <property type="match status" value="1"/>
</dbReference>
<evidence type="ECO:0000256" key="2">
    <source>
        <dbReference type="PROSITE-ProRule" id="PRU00339"/>
    </source>
</evidence>
<reference evidence="3 4" key="1">
    <citation type="submission" date="2022-07" db="EMBL/GenBank/DDBJ databases">
        <title>Methylomonas rivi sp. nov., Methylomonas rosea sp. nov., Methylomonas aureus sp. nov. and Methylomonas subterranea sp. nov., four novel methanotrophs isolated from a freshwater creek and the deep terrestrial subsurface.</title>
        <authorList>
            <person name="Abin C."/>
            <person name="Sankaranarayanan K."/>
            <person name="Garner C."/>
            <person name="Sindelar R."/>
            <person name="Kotary K."/>
            <person name="Garner R."/>
            <person name="Barclay S."/>
            <person name="Lawson P."/>
            <person name="Krumholz L."/>
        </authorList>
    </citation>
    <scope>NUCLEOTIDE SEQUENCE [LARGE SCALE GENOMIC DNA]</scope>
    <source>
        <strain evidence="3 4">WSC-7</strain>
    </source>
</reference>
<dbReference type="RefSeq" id="WP_256606410.1">
    <property type="nucleotide sequence ID" value="NZ_JANIBL010000017.1"/>
</dbReference>
<comment type="caution">
    <text evidence="3">The sequence shown here is derived from an EMBL/GenBank/DDBJ whole genome shotgun (WGS) entry which is preliminary data.</text>
</comment>